<dbReference type="STRING" id="1489064.WH96_07690"/>
<dbReference type="AlphaFoldDB" id="A0A0H2MXT1"/>
<reference evidence="12 13" key="1">
    <citation type="submission" date="2015-03" db="EMBL/GenBank/DDBJ databases">
        <title>Genome Sequence of Kiloniella spongiae MEBiC09566, isolated from a marine sponge.</title>
        <authorList>
            <person name="Shao Z."/>
            <person name="Wang L."/>
            <person name="Li X."/>
        </authorList>
    </citation>
    <scope>NUCLEOTIDE SEQUENCE [LARGE SCALE GENOMIC DNA]</scope>
    <source>
        <strain evidence="12 13">MEBiC09566</strain>
    </source>
</reference>
<feature type="transmembrane region" description="Helical" evidence="9">
    <location>
        <begin position="87"/>
        <end position="110"/>
    </location>
</feature>
<evidence type="ECO:0000313" key="13">
    <source>
        <dbReference type="Proteomes" id="UP000035444"/>
    </source>
</evidence>
<dbReference type="InterPro" id="IPR003918">
    <property type="entry name" value="NADH_UbQ_OxRdtase"/>
</dbReference>
<evidence type="ECO:0000256" key="3">
    <source>
        <dbReference type="ARBA" id="ARBA00022692"/>
    </source>
</evidence>
<dbReference type="NCBIfam" id="NF004499">
    <property type="entry name" value="PRK05846.1-3"/>
    <property type="match status" value="1"/>
</dbReference>
<feature type="transmembrane region" description="Helical" evidence="9">
    <location>
        <begin position="451"/>
        <end position="469"/>
    </location>
</feature>
<dbReference type="GO" id="GO:0048039">
    <property type="term" value="F:ubiquinone binding"/>
    <property type="evidence" value="ECO:0007669"/>
    <property type="project" value="TreeGrafter"/>
</dbReference>
<dbReference type="GO" id="GO:0042773">
    <property type="term" value="P:ATP synthesis coupled electron transport"/>
    <property type="evidence" value="ECO:0007669"/>
    <property type="project" value="InterPro"/>
</dbReference>
<keyword evidence="3 8" id="KW-0812">Transmembrane</keyword>
<evidence type="ECO:0000256" key="1">
    <source>
        <dbReference type="ARBA" id="ARBA00004127"/>
    </source>
</evidence>
<evidence type="ECO:0000259" key="11">
    <source>
        <dbReference type="Pfam" id="PF01059"/>
    </source>
</evidence>
<keyword evidence="5 9" id="KW-1133">Transmembrane helix</keyword>
<feature type="domain" description="NADH:ubiquinone oxidoreductase chain 4 N-terminal" evidence="11">
    <location>
        <begin position="72"/>
        <end position="129"/>
    </location>
</feature>
<evidence type="ECO:0000256" key="9">
    <source>
        <dbReference type="SAM" id="Phobius"/>
    </source>
</evidence>
<dbReference type="GO" id="GO:0003954">
    <property type="term" value="F:NADH dehydrogenase activity"/>
    <property type="evidence" value="ECO:0007669"/>
    <property type="project" value="TreeGrafter"/>
</dbReference>
<feature type="transmembrane region" description="Helical" evidence="9">
    <location>
        <begin position="407"/>
        <end position="430"/>
    </location>
</feature>
<organism evidence="12 13">
    <name type="scientific">Kiloniella spongiae</name>
    <dbReference type="NCBI Taxonomy" id="1489064"/>
    <lineage>
        <taxon>Bacteria</taxon>
        <taxon>Pseudomonadati</taxon>
        <taxon>Pseudomonadota</taxon>
        <taxon>Alphaproteobacteria</taxon>
        <taxon>Rhodospirillales</taxon>
        <taxon>Kiloniellaceae</taxon>
        <taxon>Kiloniella</taxon>
    </lineage>
</organism>
<evidence type="ECO:0000259" key="10">
    <source>
        <dbReference type="Pfam" id="PF00361"/>
    </source>
</evidence>
<keyword evidence="6" id="KW-0520">NAD</keyword>
<feature type="transmembrane region" description="Helical" evidence="9">
    <location>
        <begin position="274"/>
        <end position="297"/>
    </location>
</feature>
<dbReference type="InterPro" id="IPR001750">
    <property type="entry name" value="ND/Mrp_TM"/>
</dbReference>
<evidence type="ECO:0000256" key="6">
    <source>
        <dbReference type="ARBA" id="ARBA00023027"/>
    </source>
</evidence>
<dbReference type="PRINTS" id="PR01437">
    <property type="entry name" value="NUOXDRDTASE4"/>
</dbReference>
<feature type="transmembrane region" description="Helical" evidence="9">
    <location>
        <begin position="140"/>
        <end position="158"/>
    </location>
</feature>
<feature type="transmembrane region" description="Helical" evidence="9">
    <location>
        <begin position="37"/>
        <end position="57"/>
    </location>
</feature>
<dbReference type="Pfam" id="PF00361">
    <property type="entry name" value="Proton_antipo_M"/>
    <property type="match status" value="1"/>
</dbReference>
<dbReference type="GO" id="GO:0015990">
    <property type="term" value="P:electron transport coupled proton transport"/>
    <property type="evidence" value="ECO:0007669"/>
    <property type="project" value="TreeGrafter"/>
</dbReference>
<dbReference type="NCBIfam" id="TIGR01972">
    <property type="entry name" value="NDH_I_M"/>
    <property type="match status" value="1"/>
</dbReference>
<dbReference type="GO" id="GO:0016020">
    <property type="term" value="C:membrane"/>
    <property type="evidence" value="ECO:0007669"/>
    <property type="project" value="UniProtKB-SubCell"/>
</dbReference>
<comment type="subcellular location">
    <subcellularLocation>
        <location evidence="1">Endomembrane system</location>
        <topology evidence="1">Multi-pass membrane protein</topology>
    </subcellularLocation>
    <subcellularLocation>
        <location evidence="8">Membrane</location>
        <topology evidence="8">Multi-pass membrane protein</topology>
    </subcellularLocation>
</comment>
<feature type="domain" description="NADH:quinone oxidoreductase/Mrp antiporter transmembrane" evidence="10">
    <location>
        <begin position="134"/>
        <end position="420"/>
    </location>
</feature>
<feature type="transmembrane region" description="Helical" evidence="9">
    <location>
        <begin position="117"/>
        <end position="134"/>
    </location>
</feature>
<keyword evidence="4" id="KW-1278">Translocase</keyword>
<feature type="transmembrane region" description="Helical" evidence="9">
    <location>
        <begin position="6"/>
        <end position="25"/>
    </location>
</feature>
<gene>
    <name evidence="12" type="ORF">WH96_07690</name>
</gene>
<dbReference type="PATRIC" id="fig|1489064.4.peg.2789"/>
<evidence type="ECO:0000256" key="2">
    <source>
        <dbReference type="ARBA" id="ARBA00009025"/>
    </source>
</evidence>
<evidence type="ECO:0000256" key="8">
    <source>
        <dbReference type="RuleBase" id="RU000320"/>
    </source>
</evidence>
<accession>A0A0H2MXT1</accession>
<dbReference type="GO" id="GO:0008137">
    <property type="term" value="F:NADH dehydrogenase (ubiquinone) activity"/>
    <property type="evidence" value="ECO:0007669"/>
    <property type="project" value="InterPro"/>
</dbReference>
<dbReference type="NCBIfam" id="NF004501">
    <property type="entry name" value="PRK05846.1-5"/>
    <property type="match status" value="1"/>
</dbReference>
<dbReference type="EMBL" id="LAQL01000004">
    <property type="protein sequence ID" value="KLN61490.1"/>
    <property type="molecule type" value="Genomic_DNA"/>
</dbReference>
<feature type="transmembrane region" description="Helical" evidence="9">
    <location>
        <begin position="170"/>
        <end position="192"/>
    </location>
</feature>
<dbReference type="Proteomes" id="UP000035444">
    <property type="component" value="Unassembled WGS sequence"/>
</dbReference>
<proteinExistence type="inferred from homology"/>
<dbReference type="InterPro" id="IPR010227">
    <property type="entry name" value="NADH_Q_OxRdtase_chainM/4"/>
</dbReference>
<evidence type="ECO:0000256" key="4">
    <source>
        <dbReference type="ARBA" id="ARBA00022967"/>
    </source>
</evidence>
<dbReference type="PANTHER" id="PTHR43507:SF1">
    <property type="entry name" value="NADH-UBIQUINONE OXIDOREDUCTASE CHAIN 4"/>
    <property type="match status" value="1"/>
</dbReference>
<comment type="caution">
    <text evidence="12">The sequence shown here is derived from an EMBL/GenBank/DDBJ whole genome shotgun (WGS) entry which is preliminary data.</text>
</comment>
<comment type="similarity">
    <text evidence="2">Belongs to the complex I subunit 4 family.</text>
</comment>
<evidence type="ECO:0000256" key="7">
    <source>
        <dbReference type="ARBA" id="ARBA00023136"/>
    </source>
</evidence>
<feature type="transmembrane region" description="Helical" evidence="9">
    <location>
        <begin position="335"/>
        <end position="353"/>
    </location>
</feature>
<dbReference type="RefSeq" id="WP_047763571.1">
    <property type="nucleotide sequence ID" value="NZ_LAQL01000004.1"/>
</dbReference>
<dbReference type="PANTHER" id="PTHR43507">
    <property type="entry name" value="NADH-UBIQUINONE OXIDOREDUCTASE CHAIN 4"/>
    <property type="match status" value="1"/>
</dbReference>
<name>A0A0H2MXT1_9PROT</name>
<evidence type="ECO:0000256" key="5">
    <source>
        <dbReference type="ARBA" id="ARBA00022989"/>
    </source>
</evidence>
<dbReference type="GO" id="GO:0012505">
    <property type="term" value="C:endomembrane system"/>
    <property type="evidence" value="ECO:0007669"/>
    <property type="project" value="UniProtKB-SubCell"/>
</dbReference>
<protein>
    <submittedName>
        <fullName evidence="12">NADH-quinone oxidoreductase chain 13</fullName>
    </submittedName>
</protein>
<dbReference type="Pfam" id="PF01059">
    <property type="entry name" value="Oxidored_q5_N"/>
    <property type="match status" value="1"/>
</dbReference>
<sequence>MQDHILSIVTFAPLLGALIILLIRGDSEEAVAKNSRWVALWVSGVTFAVSLLLWTNFERGTAEFQFVEEVEWMPSLGLSYRMGVDGISVLFVLLSTLLTPICIISSWGAVNKRVKEYMVSFLILETMMVGMFCALDIVVFYIFFEGVLIPMFLIIGVWGGARRVYAAFKLFLYTLAGSVLMLVAILAMYSFAGTTDITTLMTTTFPSEMQKWLWIAFFASFAVKVPMWPVHTWLPDAHVEAPTAGSVILAGVLLKMGAYGFLRFSLPMMPEASVYFTPLVYTLSVVAVIYTSLVALAQEDMKKLIAYSSVAHMGYVTIGIFAANQQGIEGAIYQMLSHGVVSAALFLCVGVVYDRMHTRMIAAYGGVVDKMPVYALMFMVFMLASVGLPGTGGFVGEFLVLVGAFKANTLVAALAATGMVLGAAYMLYLYRKVIFGKLEKDDVKALLDLNWREKAVFAPLIVLTLWMGIYPPSFLDIMSASVSNLITNYETAIAASNAAPMFAQVFGQ</sequence>
<dbReference type="InterPro" id="IPR000260">
    <property type="entry name" value="NADH4_N"/>
</dbReference>
<dbReference type="OrthoDB" id="9768329at2"/>
<feature type="transmembrane region" description="Helical" evidence="9">
    <location>
        <begin position="373"/>
        <end position="395"/>
    </location>
</feature>
<evidence type="ECO:0000313" key="12">
    <source>
        <dbReference type="EMBL" id="KLN61490.1"/>
    </source>
</evidence>
<feature type="transmembrane region" description="Helical" evidence="9">
    <location>
        <begin position="304"/>
        <end position="323"/>
    </location>
</feature>
<keyword evidence="7 9" id="KW-0472">Membrane</keyword>
<keyword evidence="13" id="KW-1185">Reference proteome</keyword>
<feature type="transmembrane region" description="Helical" evidence="9">
    <location>
        <begin position="242"/>
        <end position="262"/>
    </location>
</feature>
<feature type="transmembrane region" description="Helical" evidence="9">
    <location>
        <begin position="212"/>
        <end position="230"/>
    </location>
</feature>